<evidence type="ECO:0000313" key="1">
    <source>
        <dbReference type="EMBL" id="TCP60423.1"/>
    </source>
</evidence>
<protein>
    <recommendedName>
        <fullName evidence="3">Transposase</fullName>
    </recommendedName>
</protein>
<accession>A0A4R2RC96</accession>
<dbReference type="Proteomes" id="UP000294813">
    <property type="component" value="Unassembled WGS sequence"/>
</dbReference>
<evidence type="ECO:0008006" key="3">
    <source>
        <dbReference type="Google" id="ProtNLM"/>
    </source>
</evidence>
<sequence>MNWRTAKKYADCDDWNLSIKKKQRRQLVMEPYVDILDTWLQEDERMPRKQRHTVMRIFRRLQEEHGFTGGERTVRSYVSRRRKELQLERAQRYERLDHPGAEAQVDFGTSGKPR</sequence>
<gene>
    <name evidence="1" type="ORF">EDD73_1385</name>
</gene>
<proteinExistence type="predicted"/>
<name>A0A4R2RC96_9FIRM</name>
<reference evidence="1 2" key="1">
    <citation type="submission" date="2019-03" db="EMBL/GenBank/DDBJ databases">
        <title>Genomic Encyclopedia of Type Strains, Phase IV (KMG-IV): sequencing the most valuable type-strain genomes for metagenomic binning, comparative biology and taxonomic classification.</title>
        <authorList>
            <person name="Goeker M."/>
        </authorList>
    </citation>
    <scope>NUCLEOTIDE SEQUENCE [LARGE SCALE GENOMIC DNA]</scope>
    <source>
        <strain evidence="1 2">DSM 11170</strain>
    </source>
</reference>
<dbReference type="EMBL" id="SLXT01000038">
    <property type="protein sequence ID" value="TCP60423.1"/>
    <property type="molecule type" value="Genomic_DNA"/>
</dbReference>
<dbReference type="RefSeq" id="WP_207668897.1">
    <property type="nucleotide sequence ID" value="NZ_JAOQNU010000038.1"/>
</dbReference>
<comment type="caution">
    <text evidence="1">The sequence shown here is derived from an EMBL/GenBank/DDBJ whole genome shotgun (WGS) entry which is preliminary data.</text>
</comment>
<organism evidence="1 2">
    <name type="scientific">Heliophilum fasciatum</name>
    <dbReference type="NCBI Taxonomy" id="35700"/>
    <lineage>
        <taxon>Bacteria</taxon>
        <taxon>Bacillati</taxon>
        <taxon>Bacillota</taxon>
        <taxon>Clostridia</taxon>
        <taxon>Eubacteriales</taxon>
        <taxon>Heliobacteriaceae</taxon>
        <taxon>Heliophilum</taxon>
    </lineage>
</organism>
<evidence type="ECO:0000313" key="2">
    <source>
        <dbReference type="Proteomes" id="UP000294813"/>
    </source>
</evidence>
<keyword evidence="2" id="KW-1185">Reference proteome</keyword>
<dbReference type="AlphaFoldDB" id="A0A4R2RC96"/>